<dbReference type="Proteomes" id="UP000636479">
    <property type="component" value="Unassembled WGS sequence"/>
</dbReference>
<evidence type="ECO:0000259" key="1">
    <source>
        <dbReference type="Pfam" id="PF16486"/>
    </source>
</evidence>
<gene>
    <name evidence="2" type="ORF">MIND_00005000</name>
</gene>
<name>A0A8H6WFM7_9AGAR</name>
<evidence type="ECO:0000313" key="2">
    <source>
        <dbReference type="EMBL" id="KAF7314911.1"/>
    </source>
</evidence>
<dbReference type="RefSeq" id="XP_037224934.1">
    <property type="nucleotide sequence ID" value="XM_037357024.1"/>
</dbReference>
<comment type="caution">
    <text evidence="2">The sequence shown here is derived from an EMBL/GenBank/DDBJ whole genome shotgun (WGS) entry which is preliminary data.</text>
</comment>
<feature type="domain" description="Protein argonaute N-terminal" evidence="1">
    <location>
        <begin position="30"/>
        <end position="152"/>
    </location>
</feature>
<dbReference type="EMBL" id="JACAZF010000001">
    <property type="protein sequence ID" value="KAF7314911.1"/>
    <property type="molecule type" value="Genomic_DNA"/>
</dbReference>
<reference evidence="2" key="1">
    <citation type="submission" date="2020-05" db="EMBL/GenBank/DDBJ databases">
        <title>Mycena genomes resolve the evolution of fungal bioluminescence.</title>
        <authorList>
            <person name="Tsai I.J."/>
        </authorList>
    </citation>
    <scope>NUCLEOTIDE SEQUENCE</scope>
    <source>
        <strain evidence="2">171206Taipei</strain>
    </source>
</reference>
<dbReference type="GeneID" id="59339540"/>
<evidence type="ECO:0000313" key="3">
    <source>
        <dbReference type="Proteomes" id="UP000636479"/>
    </source>
</evidence>
<organism evidence="2 3">
    <name type="scientific">Mycena indigotica</name>
    <dbReference type="NCBI Taxonomy" id="2126181"/>
    <lineage>
        <taxon>Eukaryota</taxon>
        <taxon>Fungi</taxon>
        <taxon>Dikarya</taxon>
        <taxon>Basidiomycota</taxon>
        <taxon>Agaricomycotina</taxon>
        <taxon>Agaricomycetes</taxon>
        <taxon>Agaricomycetidae</taxon>
        <taxon>Agaricales</taxon>
        <taxon>Marasmiineae</taxon>
        <taxon>Mycenaceae</taxon>
        <taxon>Mycena</taxon>
    </lineage>
</organism>
<dbReference type="OrthoDB" id="10252740at2759"/>
<accession>A0A8H6WFM7</accession>
<dbReference type="InterPro" id="IPR032474">
    <property type="entry name" value="Argonaute_N"/>
</dbReference>
<protein>
    <submittedName>
        <fullName evidence="2">Argonaute-like protein</fullName>
    </submittedName>
</protein>
<sequence length="181" mass="19974">MLFPPQSPMETFITTMSVRTLSCAAPFVLSDYSFLRAAITPDNLPTTLNTKLIRHLQDVVARGIFAEARAVYDGKKNLYSSVKLNLGPTDTATFDVPAPDRPARGDRPPKLYAIKIALVNTIGTELLHRFVEGKQSEDDRIKTALQALNIVIKMAPSLLYPTKGRSFFTPASINIDCIDGY</sequence>
<dbReference type="Pfam" id="PF16486">
    <property type="entry name" value="ArgoN"/>
    <property type="match status" value="1"/>
</dbReference>
<dbReference type="AlphaFoldDB" id="A0A8H6WFM7"/>
<proteinExistence type="predicted"/>
<keyword evidence="3" id="KW-1185">Reference proteome</keyword>